<protein>
    <submittedName>
        <fullName evidence="1">Uncharacterized protein</fullName>
    </submittedName>
</protein>
<dbReference type="EMBL" id="WHWB01034627">
    <property type="protein sequence ID" value="KAJ7406813.1"/>
    <property type="molecule type" value="Genomic_DNA"/>
</dbReference>
<proteinExistence type="predicted"/>
<dbReference type="Proteomes" id="UP001145742">
    <property type="component" value="Unassembled WGS sequence"/>
</dbReference>
<accession>A0ABQ9CUL6</accession>
<comment type="caution">
    <text evidence="1">The sequence shown here is derived from an EMBL/GenBank/DDBJ whole genome shotgun (WGS) entry which is preliminary data.</text>
</comment>
<gene>
    <name evidence="1" type="ORF">WISP_131246</name>
</gene>
<evidence type="ECO:0000313" key="2">
    <source>
        <dbReference type="Proteomes" id="UP001145742"/>
    </source>
</evidence>
<reference evidence="1" key="1">
    <citation type="submission" date="2019-10" db="EMBL/GenBank/DDBJ databases">
        <authorList>
            <person name="Soares A.E.R."/>
            <person name="Aleixo A."/>
            <person name="Schneider P."/>
            <person name="Miyaki C.Y."/>
            <person name="Schneider M.P."/>
            <person name="Mello C."/>
            <person name="Vasconcelos A.T.R."/>
        </authorList>
    </citation>
    <scope>NUCLEOTIDE SEQUENCE</scope>
    <source>
        <tissue evidence="1">Muscle</tissue>
    </source>
</reference>
<sequence length="129" mass="14764">MITGLQHLSCEDGLELFNLEKRRLWGDLVASFQYLKEVYKRAGVGLFTSGCSDGTRENVFGLKDSRFSLDIRKKLFIVRMVRHWNRLPREAVDGPSLEVLKARVDGTFGSLVLWKVFLPVVGRLEVDHL</sequence>
<name>A0ABQ9CUL6_9PASS</name>
<keyword evidence="2" id="KW-1185">Reference proteome</keyword>
<organism evidence="1 2">
    <name type="scientific">Willisornis vidua</name>
    <name type="common">Xingu scale-backed antbird</name>
    <dbReference type="NCBI Taxonomy" id="1566151"/>
    <lineage>
        <taxon>Eukaryota</taxon>
        <taxon>Metazoa</taxon>
        <taxon>Chordata</taxon>
        <taxon>Craniata</taxon>
        <taxon>Vertebrata</taxon>
        <taxon>Euteleostomi</taxon>
        <taxon>Archelosauria</taxon>
        <taxon>Archosauria</taxon>
        <taxon>Dinosauria</taxon>
        <taxon>Saurischia</taxon>
        <taxon>Theropoda</taxon>
        <taxon>Coelurosauria</taxon>
        <taxon>Aves</taxon>
        <taxon>Neognathae</taxon>
        <taxon>Neoaves</taxon>
        <taxon>Telluraves</taxon>
        <taxon>Australaves</taxon>
        <taxon>Passeriformes</taxon>
        <taxon>Thamnophilidae</taxon>
        <taxon>Willisornis</taxon>
    </lineage>
</organism>
<evidence type="ECO:0000313" key="1">
    <source>
        <dbReference type="EMBL" id="KAJ7406813.1"/>
    </source>
</evidence>